<dbReference type="Proteomes" id="UP001433268">
    <property type="component" value="Unassembled WGS sequence"/>
</dbReference>
<dbReference type="RefSeq" id="XP_066661980.1">
    <property type="nucleotide sequence ID" value="XM_066816288.1"/>
</dbReference>
<reference evidence="1 2" key="1">
    <citation type="submission" date="2023-01" db="EMBL/GenBank/DDBJ databases">
        <title>Analysis of 21 Apiospora genomes using comparative genomics revels a genus with tremendous synthesis potential of carbohydrate active enzymes and secondary metabolites.</title>
        <authorList>
            <person name="Sorensen T."/>
        </authorList>
    </citation>
    <scope>NUCLEOTIDE SEQUENCE [LARGE SCALE GENOMIC DNA]</scope>
    <source>
        <strain evidence="1 2">CBS 114990</strain>
    </source>
</reference>
<sequence length="617" mass="69542">MSGAATAMAKPTRCAPELKDLDIWHQYESQLRDLDLVKNQTFKQVKRSMEEQHGWPVFKLATYEVVLRDELRLVKNLTKDDWHAIHHHMEKRSRDSKRSEVVLHGQPVDQKRITKAISRYRRSVDIGQVRTPRLRDGICIRTPPLLSPRTPILDEMAYIQVPTMESSSNNITNVVSPALPKGRNTITPRFNRGPLSIQTIRANAPFNKFVKMLQDIWAPNIHSAQRNAPTMGDCPRLETGTITGHQFQYTDRVTTHHQSFDIANGSSQPHTGQLKIFSGTDEYFGILLKACYMFSNNIDDIEVQRRFLDWVGLIAEMKLLMAFFRLKLPAVVAVWDSAIDMSFAIGHGKAFDILIEIGLAVDHGRLLRSRHARYLAMGIDLGSGKAMGSVSRLLQAGVSPNARFARSSFPTIFPRWEKHYWRCCALKQAAKNRNADMLELLLTAGNCRCGKFDAMYGNVLLGSVAVRDPDTGRPPSLRCVEVLIDSGMRIDFLPGASETMASTTTSLGWLNPGKPELLVDRWAQNTVTVSGIFVAAERGLIELQQYLESFPIPEQAIKQVLLQIALSEAADREAVAVLQCLLQFGVDPNTDKLLSEFVDREKHPGWRPIDRAIIRWN</sequence>
<dbReference type="GeneID" id="92049348"/>
<evidence type="ECO:0008006" key="3">
    <source>
        <dbReference type="Google" id="ProtNLM"/>
    </source>
</evidence>
<accession>A0ABR1V4I3</accession>
<comment type="caution">
    <text evidence="1">The sequence shown here is derived from an EMBL/GenBank/DDBJ whole genome shotgun (WGS) entry which is preliminary data.</text>
</comment>
<evidence type="ECO:0000313" key="2">
    <source>
        <dbReference type="Proteomes" id="UP001433268"/>
    </source>
</evidence>
<dbReference type="SUPFAM" id="SSF48403">
    <property type="entry name" value="Ankyrin repeat"/>
    <property type="match status" value="1"/>
</dbReference>
<name>A0ABR1V4I3_9PEZI</name>
<evidence type="ECO:0000313" key="1">
    <source>
        <dbReference type="EMBL" id="KAK8065226.1"/>
    </source>
</evidence>
<organism evidence="1 2">
    <name type="scientific">Apiospora hydei</name>
    <dbReference type="NCBI Taxonomy" id="1337664"/>
    <lineage>
        <taxon>Eukaryota</taxon>
        <taxon>Fungi</taxon>
        <taxon>Dikarya</taxon>
        <taxon>Ascomycota</taxon>
        <taxon>Pezizomycotina</taxon>
        <taxon>Sordariomycetes</taxon>
        <taxon>Xylariomycetidae</taxon>
        <taxon>Amphisphaeriales</taxon>
        <taxon>Apiosporaceae</taxon>
        <taxon>Apiospora</taxon>
    </lineage>
</organism>
<proteinExistence type="predicted"/>
<dbReference type="InterPro" id="IPR036770">
    <property type="entry name" value="Ankyrin_rpt-contain_sf"/>
</dbReference>
<keyword evidence="2" id="KW-1185">Reference proteome</keyword>
<dbReference type="Gene3D" id="1.25.40.20">
    <property type="entry name" value="Ankyrin repeat-containing domain"/>
    <property type="match status" value="1"/>
</dbReference>
<dbReference type="EMBL" id="JAQQWN010000009">
    <property type="protein sequence ID" value="KAK8065226.1"/>
    <property type="molecule type" value="Genomic_DNA"/>
</dbReference>
<protein>
    <recommendedName>
        <fullName evidence="3">Clr5 domain-containing protein</fullName>
    </recommendedName>
</protein>
<gene>
    <name evidence="1" type="ORF">PG997_011973</name>
</gene>